<organism evidence="1 2">
    <name type="scientific">Pseudomonas fluorescens</name>
    <dbReference type="NCBI Taxonomy" id="294"/>
    <lineage>
        <taxon>Bacteria</taxon>
        <taxon>Pseudomonadati</taxon>
        <taxon>Pseudomonadota</taxon>
        <taxon>Gammaproteobacteria</taxon>
        <taxon>Pseudomonadales</taxon>
        <taxon>Pseudomonadaceae</taxon>
        <taxon>Pseudomonas</taxon>
    </lineage>
</organism>
<reference evidence="2" key="1">
    <citation type="submission" date="2016-03" db="EMBL/GenBank/DDBJ databases">
        <authorList>
            <person name="Ray J."/>
            <person name="Price M."/>
            <person name="Deutschbauer A."/>
        </authorList>
    </citation>
    <scope>NUCLEOTIDE SEQUENCE [LARGE SCALE GENOMIC DNA]</scope>
    <source>
        <strain evidence="2">FW300-N1B4</strain>
    </source>
</reference>
<comment type="caution">
    <text evidence="1">The sequence shown here is derived from an EMBL/GenBank/DDBJ whole genome shotgun (WGS) entry which is preliminary data.</text>
</comment>
<evidence type="ECO:0000313" key="1">
    <source>
        <dbReference type="EMBL" id="KZN20801.1"/>
    </source>
</evidence>
<evidence type="ECO:0000313" key="2">
    <source>
        <dbReference type="Proteomes" id="UP000076489"/>
    </source>
</evidence>
<reference evidence="1 2" key="2">
    <citation type="journal article" date="2018" name="Nature">
        <title>Mutant phenotypes for thousands of bacterial genes of unknown function.</title>
        <authorList>
            <person name="Price M.N."/>
            <person name="Wetmore K.M."/>
            <person name="Waters R.J."/>
            <person name="Callaghan M."/>
            <person name="Ray J."/>
            <person name="Liu H."/>
            <person name="Kuehl J.V."/>
            <person name="Melnyk R.A."/>
            <person name="Lamson J.S."/>
            <person name="Suh Y."/>
            <person name="Carlson H.K."/>
            <person name="Esquivel Z."/>
            <person name="Sadeeshkumar H."/>
            <person name="Chakraborty R."/>
            <person name="Zane G.M."/>
            <person name="Rubin B.E."/>
            <person name="Wall J.D."/>
            <person name="Visel A."/>
            <person name="Bristow J."/>
            <person name="Blow M.J."/>
            <person name="Arkin A.P."/>
            <person name="Deutschbauer A.M."/>
        </authorList>
    </citation>
    <scope>NUCLEOTIDE SEQUENCE [LARGE SCALE GENOMIC DNA]</scope>
    <source>
        <strain evidence="1 2">FW300-N1B4</strain>
    </source>
</reference>
<accession>A0A166QSN6</accession>
<name>A0A166QSN6_PSEFL</name>
<dbReference type="AlphaFoldDB" id="A0A166QSN6"/>
<sequence>MLDRQTSCDFVEVPVTVSGILRIAKNSSLSRDQIEELAIANFRALLEQKQNYSESVGSSYTFESQVRRIDGPAIEDDLRYEVRHDHALSVSGGGVAIAPAAGTFGANRLRARITAYVAADGAYITARDPLNDSERVLCMVNVTEGEIACHVMEPGGDDSLAEEATPQVTIMFPNLCVSLN</sequence>
<proteinExistence type="predicted"/>
<dbReference type="Proteomes" id="UP000076489">
    <property type="component" value="Unassembled WGS sequence"/>
</dbReference>
<gene>
    <name evidence="1" type="ORF">A1D17_04470</name>
</gene>
<dbReference type="OrthoDB" id="7020348at2"/>
<protein>
    <submittedName>
        <fullName evidence="1">Uncharacterized protein</fullName>
    </submittedName>
</protein>
<dbReference type="EMBL" id="LUKJ01000002">
    <property type="protein sequence ID" value="KZN20801.1"/>
    <property type="molecule type" value="Genomic_DNA"/>
</dbReference>
<dbReference type="RefSeq" id="WP_063340846.1">
    <property type="nucleotide sequence ID" value="NZ_LUKJ01000002.1"/>
</dbReference>